<dbReference type="Proteomes" id="UP001178461">
    <property type="component" value="Chromosome 12"/>
</dbReference>
<sequence length="162" mass="18730">MALLQSHLYRYYPPTLRYFQRYAHLYSAPTSQSHSVHALVPIEQRNCPRYSQNDSVVQAPESPVNDGTTFNPGRDAEQIHNRLSCLTTPAKFIALIQASIHYYSSIVRQIHSFKIQLLYLLEVICCKRWLQGSEAMNHEAYMCWLRTSRNSDLQNHPTGCQS</sequence>
<protein>
    <submittedName>
        <fullName evidence="1">Uncharacterized protein</fullName>
    </submittedName>
</protein>
<keyword evidence="2" id="KW-1185">Reference proteome</keyword>
<evidence type="ECO:0000313" key="1">
    <source>
        <dbReference type="EMBL" id="CAI5788164.1"/>
    </source>
</evidence>
<proteinExistence type="predicted"/>
<name>A0AA35L2G4_9SAUR</name>
<dbReference type="EMBL" id="OX395137">
    <property type="protein sequence ID" value="CAI5788164.1"/>
    <property type="molecule type" value="Genomic_DNA"/>
</dbReference>
<organism evidence="1 2">
    <name type="scientific">Podarcis lilfordi</name>
    <name type="common">Lilford's wall lizard</name>
    <dbReference type="NCBI Taxonomy" id="74358"/>
    <lineage>
        <taxon>Eukaryota</taxon>
        <taxon>Metazoa</taxon>
        <taxon>Chordata</taxon>
        <taxon>Craniata</taxon>
        <taxon>Vertebrata</taxon>
        <taxon>Euteleostomi</taxon>
        <taxon>Lepidosauria</taxon>
        <taxon>Squamata</taxon>
        <taxon>Bifurcata</taxon>
        <taxon>Unidentata</taxon>
        <taxon>Episquamata</taxon>
        <taxon>Laterata</taxon>
        <taxon>Lacertibaenia</taxon>
        <taxon>Lacertidae</taxon>
        <taxon>Podarcis</taxon>
    </lineage>
</organism>
<gene>
    <name evidence="1" type="ORF">PODLI_1B014890</name>
</gene>
<evidence type="ECO:0000313" key="2">
    <source>
        <dbReference type="Proteomes" id="UP001178461"/>
    </source>
</evidence>
<dbReference type="AlphaFoldDB" id="A0AA35L2G4"/>
<reference evidence="1" key="1">
    <citation type="submission" date="2022-12" db="EMBL/GenBank/DDBJ databases">
        <authorList>
            <person name="Alioto T."/>
            <person name="Alioto T."/>
            <person name="Gomez Garrido J."/>
        </authorList>
    </citation>
    <scope>NUCLEOTIDE SEQUENCE</scope>
</reference>
<accession>A0AA35L2G4</accession>